<dbReference type="Gene3D" id="3.40.50.2300">
    <property type="match status" value="1"/>
</dbReference>
<comment type="caution">
    <text evidence="4">The sequence shown here is derived from an EMBL/GenBank/DDBJ whole genome shotgun (WGS) entry which is preliminary data.</text>
</comment>
<feature type="domain" description="Response regulatory" evidence="3">
    <location>
        <begin position="3"/>
        <end position="121"/>
    </location>
</feature>
<reference evidence="4" key="2">
    <citation type="submission" date="2020-09" db="EMBL/GenBank/DDBJ databases">
        <authorList>
            <person name="Sun Q."/>
            <person name="Kim S."/>
        </authorList>
    </citation>
    <scope>NUCLEOTIDE SEQUENCE</scope>
    <source>
        <strain evidence="4">KCTC 32513</strain>
    </source>
</reference>
<proteinExistence type="predicted"/>
<dbReference type="InterPro" id="IPR050595">
    <property type="entry name" value="Bact_response_regulator"/>
</dbReference>
<dbReference type="PANTHER" id="PTHR44591">
    <property type="entry name" value="STRESS RESPONSE REGULATOR PROTEIN 1"/>
    <property type="match status" value="1"/>
</dbReference>
<sequence>MDKVLIIDDSDFDRKMIKKAIAFKDDSLEFTELSSGKSVAALIALETPKIAIIDIRMPGMDGFEVLDVIRSNPDLCDLPVLMVSGSEQPEDREMATAHGASGYFVKPPSAADYFSLGRDIYDQYLCGTSS</sequence>
<feature type="modified residue" description="4-aspartylphosphate" evidence="2">
    <location>
        <position position="54"/>
    </location>
</feature>
<name>A0A8J3G2J8_9PROT</name>
<dbReference type="EMBL" id="BMZH01000006">
    <property type="protein sequence ID" value="GHA95478.1"/>
    <property type="molecule type" value="Genomic_DNA"/>
</dbReference>
<evidence type="ECO:0000256" key="2">
    <source>
        <dbReference type="PROSITE-ProRule" id="PRU00169"/>
    </source>
</evidence>
<evidence type="ECO:0000259" key="3">
    <source>
        <dbReference type="PROSITE" id="PS50110"/>
    </source>
</evidence>
<accession>A0A8J3G2J8</accession>
<dbReference type="SMART" id="SM00448">
    <property type="entry name" value="REC"/>
    <property type="match status" value="1"/>
</dbReference>
<protein>
    <submittedName>
        <fullName evidence="4">Response regulator</fullName>
    </submittedName>
</protein>
<organism evidence="4 5">
    <name type="scientific">Algimonas arctica</name>
    <dbReference type="NCBI Taxonomy" id="1479486"/>
    <lineage>
        <taxon>Bacteria</taxon>
        <taxon>Pseudomonadati</taxon>
        <taxon>Pseudomonadota</taxon>
        <taxon>Alphaproteobacteria</taxon>
        <taxon>Maricaulales</taxon>
        <taxon>Robiginitomaculaceae</taxon>
        <taxon>Algimonas</taxon>
    </lineage>
</organism>
<dbReference type="AlphaFoldDB" id="A0A8J3G2J8"/>
<reference evidence="4" key="1">
    <citation type="journal article" date="2014" name="Int. J. Syst. Evol. Microbiol.">
        <title>Complete genome sequence of Corynebacterium casei LMG S-19264T (=DSM 44701T), isolated from a smear-ripened cheese.</title>
        <authorList>
            <consortium name="US DOE Joint Genome Institute (JGI-PGF)"/>
            <person name="Walter F."/>
            <person name="Albersmeier A."/>
            <person name="Kalinowski J."/>
            <person name="Ruckert C."/>
        </authorList>
    </citation>
    <scope>NUCLEOTIDE SEQUENCE</scope>
    <source>
        <strain evidence="4">KCTC 32513</strain>
    </source>
</reference>
<keyword evidence="5" id="KW-1185">Reference proteome</keyword>
<dbReference type="Proteomes" id="UP000634004">
    <property type="component" value="Unassembled WGS sequence"/>
</dbReference>
<evidence type="ECO:0000313" key="5">
    <source>
        <dbReference type="Proteomes" id="UP000634004"/>
    </source>
</evidence>
<evidence type="ECO:0000256" key="1">
    <source>
        <dbReference type="ARBA" id="ARBA00022553"/>
    </source>
</evidence>
<keyword evidence="1 2" id="KW-0597">Phosphoprotein</keyword>
<evidence type="ECO:0000313" key="4">
    <source>
        <dbReference type="EMBL" id="GHA95478.1"/>
    </source>
</evidence>
<dbReference type="Pfam" id="PF00072">
    <property type="entry name" value="Response_reg"/>
    <property type="match status" value="1"/>
</dbReference>
<dbReference type="GO" id="GO:0000160">
    <property type="term" value="P:phosphorelay signal transduction system"/>
    <property type="evidence" value="ECO:0007669"/>
    <property type="project" value="InterPro"/>
</dbReference>
<dbReference type="SUPFAM" id="SSF52172">
    <property type="entry name" value="CheY-like"/>
    <property type="match status" value="1"/>
</dbReference>
<dbReference type="InterPro" id="IPR011006">
    <property type="entry name" value="CheY-like_superfamily"/>
</dbReference>
<dbReference type="PROSITE" id="PS50110">
    <property type="entry name" value="RESPONSE_REGULATORY"/>
    <property type="match status" value="1"/>
</dbReference>
<gene>
    <name evidence="4" type="primary">cheY40H-2</name>
    <name evidence="4" type="ORF">GCM10009069_18110</name>
</gene>
<dbReference type="PANTHER" id="PTHR44591:SF3">
    <property type="entry name" value="RESPONSE REGULATORY DOMAIN-CONTAINING PROTEIN"/>
    <property type="match status" value="1"/>
</dbReference>
<dbReference type="RefSeq" id="WP_189497650.1">
    <property type="nucleotide sequence ID" value="NZ_BMZH01000006.1"/>
</dbReference>
<dbReference type="InterPro" id="IPR001789">
    <property type="entry name" value="Sig_transdc_resp-reg_receiver"/>
</dbReference>